<dbReference type="InterPro" id="IPR003759">
    <property type="entry name" value="Cbl-bd_cap"/>
</dbReference>
<dbReference type="Gene3D" id="3.40.50.280">
    <property type="entry name" value="Cobalamin-binding domain"/>
    <property type="match status" value="1"/>
</dbReference>
<evidence type="ECO:0000259" key="4">
    <source>
        <dbReference type="PROSITE" id="PS51337"/>
    </source>
</evidence>
<dbReference type="InterPro" id="IPR036594">
    <property type="entry name" value="Meth_synthase_dom"/>
</dbReference>
<accession>A0A0F9MS48</accession>
<dbReference type="GO" id="GO:0008705">
    <property type="term" value="F:methionine synthase activity"/>
    <property type="evidence" value="ECO:0007669"/>
    <property type="project" value="TreeGrafter"/>
</dbReference>
<feature type="domain" description="B12-binding N-terminal" evidence="4">
    <location>
        <begin position="1"/>
        <end position="85"/>
    </location>
</feature>
<reference evidence="5" key="1">
    <citation type="journal article" date="2015" name="Nature">
        <title>Complex archaea that bridge the gap between prokaryotes and eukaryotes.</title>
        <authorList>
            <person name="Spang A."/>
            <person name="Saw J.H."/>
            <person name="Jorgensen S.L."/>
            <person name="Zaremba-Niedzwiedzka K."/>
            <person name="Martijn J."/>
            <person name="Lind A.E."/>
            <person name="van Eijk R."/>
            <person name="Schleper C."/>
            <person name="Guy L."/>
            <person name="Ettema T.J."/>
        </authorList>
    </citation>
    <scope>NUCLEOTIDE SEQUENCE</scope>
</reference>
<dbReference type="PROSITE" id="PS51337">
    <property type="entry name" value="B12_BINDING_NTER"/>
    <property type="match status" value="1"/>
</dbReference>
<dbReference type="AlphaFoldDB" id="A0A0F9MS48"/>
<dbReference type="InterPro" id="IPR006158">
    <property type="entry name" value="Cobalamin-bd"/>
</dbReference>
<proteinExistence type="predicted"/>
<dbReference type="GO" id="GO:0046872">
    <property type="term" value="F:metal ion binding"/>
    <property type="evidence" value="ECO:0007669"/>
    <property type="project" value="UniProtKB-KW"/>
</dbReference>
<keyword evidence="2" id="KW-0170">Cobalt</keyword>
<dbReference type="SMART" id="SM01018">
    <property type="entry name" value="B12-binding_2"/>
    <property type="match status" value="1"/>
</dbReference>
<feature type="domain" description="B12-binding" evidence="3">
    <location>
        <begin position="87"/>
        <end position="218"/>
    </location>
</feature>
<keyword evidence="1" id="KW-0479">Metal-binding</keyword>
<dbReference type="Pfam" id="PF02607">
    <property type="entry name" value="B12-binding_2"/>
    <property type="match status" value="1"/>
</dbReference>
<evidence type="ECO:0000256" key="1">
    <source>
        <dbReference type="ARBA" id="ARBA00022723"/>
    </source>
</evidence>
<dbReference type="InterPro" id="IPR036724">
    <property type="entry name" value="Cobalamin-bd_sf"/>
</dbReference>
<evidence type="ECO:0000313" key="5">
    <source>
        <dbReference type="EMBL" id="KKN10120.1"/>
    </source>
</evidence>
<dbReference type="GO" id="GO:0005829">
    <property type="term" value="C:cytosol"/>
    <property type="evidence" value="ECO:0007669"/>
    <property type="project" value="TreeGrafter"/>
</dbReference>
<dbReference type="GO" id="GO:0046653">
    <property type="term" value="P:tetrahydrofolate metabolic process"/>
    <property type="evidence" value="ECO:0007669"/>
    <property type="project" value="TreeGrafter"/>
</dbReference>
<name>A0A0F9MS48_9ZZZZ</name>
<evidence type="ECO:0000256" key="2">
    <source>
        <dbReference type="ARBA" id="ARBA00023285"/>
    </source>
</evidence>
<gene>
    <name evidence="5" type="ORF">LCGC14_1039740</name>
</gene>
<dbReference type="PANTHER" id="PTHR45833:SF1">
    <property type="entry name" value="METHIONINE SYNTHASE"/>
    <property type="match status" value="1"/>
</dbReference>
<dbReference type="EMBL" id="LAZR01004274">
    <property type="protein sequence ID" value="KKN10120.1"/>
    <property type="molecule type" value="Genomic_DNA"/>
</dbReference>
<sequence>MSSILTQNLIELEHDKVLSEIKERLIQGEEPIRIIEECKQGMALVGEKYKNNEYFLAELMLSGETFKEAMALIEPYLGENTTEDNIKGKIILVTIQGDIHDLGKNILATLLKLEGFKVYDLGVDVNPDIVVEKVKEIKPDFLGFSALLTMTFDPMKSIVDKLEKAGLRDNLRIMVGGGITNTLVKDYIGADFQTVDAMEGVQYCLELIKAKVVIKARGGI</sequence>
<dbReference type="SUPFAM" id="SSF52242">
    <property type="entry name" value="Cobalamin (vitamin B12)-binding domain"/>
    <property type="match status" value="1"/>
</dbReference>
<dbReference type="Gene3D" id="1.10.1240.10">
    <property type="entry name" value="Methionine synthase domain"/>
    <property type="match status" value="1"/>
</dbReference>
<organism evidence="5">
    <name type="scientific">marine sediment metagenome</name>
    <dbReference type="NCBI Taxonomy" id="412755"/>
    <lineage>
        <taxon>unclassified sequences</taxon>
        <taxon>metagenomes</taxon>
        <taxon>ecological metagenomes</taxon>
    </lineage>
</organism>
<dbReference type="GO" id="GO:0050667">
    <property type="term" value="P:homocysteine metabolic process"/>
    <property type="evidence" value="ECO:0007669"/>
    <property type="project" value="TreeGrafter"/>
</dbReference>
<evidence type="ECO:0008006" key="6">
    <source>
        <dbReference type="Google" id="ProtNLM"/>
    </source>
</evidence>
<protein>
    <recommendedName>
        <fullName evidence="6">B12-binding domain-containing protein</fullName>
    </recommendedName>
</protein>
<dbReference type="PANTHER" id="PTHR45833">
    <property type="entry name" value="METHIONINE SYNTHASE"/>
    <property type="match status" value="1"/>
</dbReference>
<dbReference type="GO" id="GO:0031419">
    <property type="term" value="F:cobalamin binding"/>
    <property type="evidence" value="ECO:0007669"/>
    <property type="project" value="InterPro"/>
</dbReference>
<comment type="caution">
    <text evidence="5">The sequence shown here is derived from an EMBL/GenBank/DDBJ whole genome shotgun (WGS) entry which is preliminary data.</text>
</comment>
<dbReference type="SUPFAM" id="SSF47644">
    <property type="entry name" value="Methionine synthase domain"/>
    <property type="match status" value="1"/>
</dbReference>
<dbReference type="Pfam" id="PF02310">
    <property type="entry name" value="B12-binding"/>
    <property type="match status" value="1"/>
</dbReference>
<dbReference type="InterPro" id="IPR050554">
    <property type="entry name" value="Met_Synthase/Corrinoid"/>
</dbReference>
<evidence type="ECO:0000259" key="3">
    <source>
        <dbReference type="PROSITE" id="PS51332"/>
    </source>
</evidence>
<dbReference type="PROSITE" id="PS51332">
    <property type="entry name" value="B12_BINDING"/>
    <property type="match status" value="1"/>
</dbReference>